<sequence>MTNKIFTSIDEAKVYLEGQFGKDESFDILLKEAHVRDLPVLLVYVSGLIDSNTLTIQLTPLFFERRDSKEFEMNDPIDDEVAYFNEHLNFFGKSEVKDKDEFVTSVLSGTVGIITLHGYAYTLELRNYPGRSPEEPDNEKVIRGSRDGFAENIIINAGLIRRRIRSPQLRFNLHKVTDLGKADVAIVYMNDIVNTKHLEWIKKRLDQIKHDGLTMSDKSLEEWLFKQKFHPMPFVRYSERPDIVAAHLLEGHIAIVVDTSPSVIIVPVTMFHLLQHAEEYRQAPFIGTSVRLLRYIAAFLSLTLLPIWYLLATNEFHLPEGLGFIGSKEESHIPLFLQIIIASLGLEYLRLAAIHTPTPLSTAMGLVAGVIIGQIAIEVGLFTPEVVLYTAVVAIFSFAIPTYELSTALKYFQFLIIILTALWGANGFFIALFFTFSYFCHLRPMNVPYMWPLVPFFPKAFTRVFIRFPMADDAIRPYIVGAKYRKRS</sequence>
<evidence type="ECO:0000256" key="1">
    <source>
        <dbReference type="ARBA" id="ARBA00005278"/>
    </source>
</evidence>
<dbReference type="Pfam" id="PF03323">
    <property type="entry name" value="GerA"/>
    <property type="match status" value="1"/>
</dbReference>
<comment type="similarity">
    <text evidence="1">Belongs to the GerABKA family.</text>
</comment>
<dbReference type="GO" id="GO:0016020">
    <property type="term" value="C:membrane"/>
    <property type="evidence" value="ECO:0007669"/>
    <property type="project" value="InterPro"/>
</dbReference>
<comment type="caution">
    <text evidence="4">The sequence shown here is derived from an EMBL/GenBank/DDBJ whole genome shotgun (WGS) entry which is preliminary data.</text>
</comment>
<dbReference type="InterPro" id="IPR050768">
    <property type="entry name" value="UPF0353/GerABKA_families"/>
</dbReference>
<dbReference type="PANTHER" id="PTHR22550">
    <property type="entry name" value="SPORE GERMINATION PROTEIN"/>
    <property type="match status" value="1"/>
</dbReference>
<dbReference type="OrthoDB" id="9772630at2"/>
<dbReference type="InterPro" id="IPR004995">
    <property type="entry name" value="Spore_Ger"/>
</dbReference>
<organism evidence="4 5">
    <name type="scientific">Ureibacillus manganicus DSM 26584</name>
    <dbReference type="NCBI Taxonomy" id="1384049"/>
    <lineage>
        <taxon>Bacteria</taxon>
        <taxon>Bacillati</taxon>
        <taxon>Bacillota</taxon>
        <taxon>Bacilli</taxon>
        <taxon>Bacillales</taxon>
        <taxon>Caryophanaceae</taxon>
        <taxon>Ureibacillus</taxon>
    </lineage>
</organism>
<accession>A0A0A3IXQ6</accession>
<dbReference type="PANTHER" id="PTHR22550:SF9">
    <property type="entry name" value="STAGE V SPORULATION PROTEIN AF"/>
    <property type="match status" value="1"/>
</dbReference>
<dbReference type="GO" id="GO:0009847">
    <property type="term" value="P:spore germination"/>
    <property type="evidence" value="ECO:0007669"/>
    <property type="project" value="InterPro"/>
</dbReference>
<keyword evidence="2 3" id="KW-0472">Membrane</keyword>
<evidence type="ECO:0000313" key="5">
    <source>
        <dbReference type="Proteomes" id="UP000030416"/>
    </source>
</evidence>
<proteinExistence type="inferred from homology"/>
<feature type="transmembrane region" description="Helical" evidence="3">
    <location>
        <begin position="386"/>
        <end position="403"/>
    </location>
</feature>
<name>A0A0A3IXQ6_9BACL</name>
<dbReference type="eggNOG" id="COG0697">
    <property type="taxonomic scope" value="Bacteria"/>
</dbReference>
<feature type="transmembrane region" description="Helical" evidence="3">
    <location>
        <begin position="449"/>
        <end position="466"/>
    </location>
</feature>
<dbReference type="PIRSF" id="PIRSF005690">
    <property type="entry name" value="GerBA"/>
    <property type="match status" value="1"/>
</dbReference>
<feature type="transmembrane region" description="Helical" evidence="3">
    <location>
        <begin position="292"/>
        <end position="311"/>
    </location>
</feature>
<evidence type="ECO:0000313" key="4">
    <source>
        <dbReference type="EMBL" id="KGR79602.1"/>
    </source>
</evidence>
<evidence type="ECO:0000256" key="2">
    <source>
        <dbReference type="ARBA" id="ARBA00023136"/>
    </source>
</evidence>
<gene>
    <name evidence="4" type="ORF">CD29_05750</name>
</gene>
<evidence type="ECO:0000256" key="3">
    <source>
        <dbReference type="SAM" id="Phobius"/>
    </source>
</evidence>
<feature type="transmembrane region" description="Helical" evidence="3">
    <location>
        <begin position="331"/>
        <end position="349"/>
    </location>
</feature>
<dbReference type="Proteomes" id="UP000030416">
    <property type="component" value="Unassembled WGS sequence"/>
</dbReference>
<protein>
    <submittedName>
        <fullName evidence="4">Stage V sporulation protein AF</fullName>
    </submittedName>
</protein>
<dbReference type="AlphaFoldDB" id="A0A0A3IXQ6"/>
<dbReference type="EMBL" id="JPVN01000005">
    <property type="protein sequence ID" value="KGR79602.1"/>
    <property type="molecule type" value="Genomic_DNA"/>
</dbReference>
<feature type="transmembrane region" description="Helical" evidence="3">
    <location>
        <begin position="415"/>
        <end position="437"/>
    </location>
</feature>
<reference evidence="4 5" key="1">
    <citation type="submission" date="2014-02" db="EMBL/GenBank/DDBJ databases">
        <title>Draft genome sequence of Lysinibacillus manganicus DSM 26584T.</title>
        <authorList>
            <person name="Zhang F."/>
            <person name="Wang G."/>
            <person name="Zhang L."/>
        </authorList>
    </citation>
    <scope>NUCLEOTIDE SEQUENCE [LARGE SCALE GENOMIC DNA]</scope>
    <source>
        <strain evidence="4 5">DSM 26584</strain>
    </source>
</reference>
<keyword evidence="3" id="KW-1133">Transmembrane helix</keyword>
<keyword evidence="5" id="KW-1185">Reference proteome</keyword>
<keyword evidence="3" id="KW-0812">Transmembrane</keyword>
<dbReference type="STRING" id="1384049.CD29_05750"/>
<feature type="transmembrane region" description="Helical" evidence="3">
    <location>
        <begin position="361"/>
        <end position="380"/>
    </location>
</feature>
<dbReference type="RefSeq" id="WP_036183892.1">
    <property type="nucleotide sequence ID" value="NZ_AVDA01000005.1"/>
</dbReference>